<dbReference type="OrthoDB" id="798298at2"/>
<evidence type="ECO:0000259" key="1">
    <source>
        <dbReference type="Pfam" id="PF00534"/>
    </source>
</evidence>
<evidence type="ECO:0000313" key="4">
    <source>
        <dbReference type="Proteomes" id="UP000190339"/>
    </source>
</evidence>
<sequence length="383" mass="43662">MKNEYTKIAILIFSLAGGGAERVVSYLLPFLKNKGFDVHLILMNETISYDIPKDIPIHFIENSWGNESGLLKLVKLPILAYKYAKLLKSLEITHSFAMLTRSSYINILSRYFTSHKFKLIISERSHPSMQYGYGNLQSKINNWLIKRLYPKADKIICNSIGNGEDLINNYNIPKQKITVINNPINIEAIEAVEKEQEIFKSNTFNLVTIGRMDKGKNHELLIRAVEGFSNIHLYILGDGVLRDFLEGLVIDKNLKDRVTFLGFDNNPFKYLKAADLFVFGSNHEGFPNVLLEAMCCGLPILSTNCKSGPDEIMQLTTPITDDIMLTDYGILSPVENVELFKKGLSYCLEHPDYLAQCRINVKKRIQDFKREPILELYTAHILS</sequence>
<name>A0A1T5BI63_9FLAO</name>
<dbReference type="AlphaFoldDB" id="A0A1T5BI63"/>
<dbReference type="Proteomes" id="UP000190339">
    <property type="component" value="Unassembled WGS sequence"/>
</dbReference>
<dbReference type="GO" id="GO:0016757">
    <property type="term" value="F:glycosyltransferase activity"/>
    <property type="evidence" value="ECO:0007669"/>
    <property type="project" value="InterPro"/>
</dbReference>
<dbReference type="SUPFAM" id="SSF53756">
    <property type="entry name" value="UDP-Glycosyltransferase/glycogen phosphorylase"/>
    <property type="match status" value="1"/>
</dbReference>
<dbReference type="EMBL" id="FUYL01000004">
    <property type="protein sequence ID" value="SKB46503.1"/>
    <property type="molecule type" value="Genomic_DNA"/>
</dbReference>
<dbReference type="Pfam" id="PF13439">
    <property type="entry name" value="Glyco_transf_4"/>
    <property type="match status" value="1"/>
</dbReference>
<dbReference type="PANTHER" id="PTHR12526:SF630">
    <property type="entry name" value="GLYCOSYLTRANSFERASE"/>
    <property type="match status" value="1"/>
</dbReference>
<gene>
    <name evidence="3" type="ORF">SAMN05660866_01640</name>
</gene>
<dbReference type="Pfam" id="PF00534">
    <property type="entry name" value="Glycos_transf_1"/>
    <property type="match status" value="1"/>
</dbReference>
<feature type="domain" description="Glycosyl transferase family 1" evidence="1">
    <location>
        <begin position="194"/>
        <end position="364"/>
    </location>
</feature>
<dbReference type="RefSeq" id="WP_079512110.1">
    <property type="nucleotide sequence ID" value="NZ_FUYL01000004.1"/>
</dbReference>
<dbReference type="InterPro" id="IPR028098">
    <property type="entry name" value="Glyco_trans_4-like_N"/>
</dbReference>
<proteinExistence type="predicted"/>
<accession>A0A1T5BI63</accession>
<evidence type="ECO:0000259" key="2">
    <source>
        <dbReference type="Pfam" id="PF13439"/>
    </source>
</evidence>
<dbReference type="Gene3D" id="3.40.50.2000">
    <property type="entry name" value="Glycogen Phosphorylase B"/>
    <property type="match status" value="2"/>
</dbReference>
<organism evidence="3 4">
    <name type="scientific">Maribacter arcticus</name>
    <dbReference type="NCBI Taxonomy" id="561365"/>
    <lineage>
        <taxon>Bacteria</taxon>
        <taxon>Pseudomonadati</taxon>
        <taxon>Bacteroidota</taxon>
        <taxon>Flavobacteriia</taxon>
        <taxon>Flavobacteriales</taxon>
        <taxon>Flavobacteriaceae</taxon>
        <taxon>Maribacter</taxon>
    </lineage>
</organism>
<dbReference type="PANTHER" id="PTHR12526">
    <property type="entry name" value="GLYCOSYLTRANSFERASE"/>
    <property type="match status" value="1"/>
</dbReference>
<evidence type="ECO:0000313" key="3">
    <source>
        <dbReference type="EMBL" id="SKB46503.1"/>
    </source>
</evidence>
<reference evidence="4" key="1">
    <citation type="submission" date="2017-02" db="EMBL/GenBank/DDBJ databases">
        <authorList>
            <person name="Varghese N."/>
            <person name="Submissions S."/>
        </authorList>
    </citation>
    <scope>NUCLEOTIDE SEQUENCE [LARGE SCALE GENOMIC DNA]</scope>
    <source>
        <strain evidence="4">DSM 23546</strain>
    </source>
</reference>
<dbReference type="InterPro" id="IPR001296">
    <property type="entry name" value="Glyco_trans_1"/>
</dbReference>
<feature type="domain" description="Glycosyltransferase subfamily 4-like N-terminal" evidence="2">
    <location>
        <begin position="18"/>
        <end position="187"/>
    </location>
</feature>
<dbReference type="CDD" id="cd03811">
    <property type="entry name" value="GT4_GT28_WabH-like"/>
    <property type="match status" value="1"/>
</dbReference>
<keyword evidence="3" id="KW-0808">Transferase</keyword>
<keyword evidence="4" id="KW-1185">Reference proteome</keyword>
<dbReference type="STRING" id="561365.SAMN05660866_01640"/>
<protein>
    <submittedName>
        <fullName evidence="3">N-acetylgalactosamine-N,N'-diacetylbacillosaminyl-diphospho-undecaprenol 4-alpha-N-acetylgalactosaminyltransferase</fullName>
    </submittedName>
</protein>